<evidence type="ECO:0000256" key="3">
    <source>
        <dbReference type="ARBA" id="ARBA00022741"/>
    </source>
</evidence>
<evidence type="ECO:0000313" key="6">
    <source>
        <dbReference type="EMBL" id="MFC6726052.1"/>
    </source>
</evidence>
<keyword evidence="3" id="KW-0547">Nucleotide-binding</keyword>
<protein>
    <submittedName>
        <fullName evidence="6">AMP-binding protein</fullName>
    </submittedName>
</protein>
<dbReference type="PANTHER" id="PTHR43605">
    <property type="entry name" value="ACYL-COENZYME A SYNTHETASE"/>
    <property type="match status" value="1"/>
</dbReference>
<evidence type="ECO:0000256" key="2">
    <source>
        <dbReference type="ARBA" id="ARBA00022598"/>
    </source>
</evidence>
<organism evidence="6 7">
    <name type="scientific">Halobium palmae</name>
    <dbReference type="NCBI Taxonomy" id="1776492"/>
    <lineage>
        <taxon>Archaea</taxon>
        <taxon>Methanobacteriati</taxon>
        <taxon>Methanobacteriota</taxon>
        <taxon>Stenosarchaea group</taxon>
        <taxon>Halobacteria</taxon>
        <taxon>Halobacteriales</taxon>
        <taxon>Haloferacaceae</taxon>
        <taxon>Halobium</taxon>
    </lineage>
</organism>
<comment type="similarity">
    <text evidence="1">Belongs to the ATP-dependent AMP-binding enzyme family.</text>
</comment>
<accession>A0ABD5S4V3</accession>
<keyword evidence="7" id="KW-1185">Reference proteome</keyword>
<dbReference type="InterPro" id="IPR000873">
    <property type="entry name" value="AMP-dep_synth/lig_dom"/>
</dbReference>
<dbReference type="InterPro" id="IPR051087">
    <property type="entry name" value="Mitochondrial_ACSM"/>
</dbReference>
<dbReference type="Pfam" id="PF00501">
    <property type="entry name" value="AMP-binding"/>
    <property type="match status" value="1"/>
</dbReference>
<dbReference type="SUPFAM" id="SSF56801">
    <property type="entry name" value="Acetyl-CoA synthetase-like"/>
    <property type="match status" value="1"/>
</dbReference>
<name>A0ABD5S4V3_9EURY</name>
<dbReference type="AlphaFoldDB" id="A0ABD5S4V3"/>
<dbReference type="GO" id="GO:0016877">
    <property type="term" value="F:ligase activity, forming carbon-sulfur bonds"/>
    <property type="evidence" value="ECO:0007669"/>
    <property type="project" value="UniProtKB-ARBA"/>
</dbReference>
<dbReference type="PANTHER" id="PTHR43605:SF10">
    <property type="entry name" value="ACYL-COA SYNTHETASE MEDIUM CHAIN FAMILY MEMBER 3"/>
    <property type="match status" value="1"/>
</dbReference>
<feature type="domain" description="AMP-dependent synthetase/ligase" evidence="5">
    <location>
        <begin position="27"/>
        <end position="134"/>
    </location>
</feature>
<proteinExistence type="inferred from homology"/>
<evidence type="ECO:0000259" key="5">
    <source>
        <dbReference type="Pfam" id="PF00501"/>
    </source>
</evidence>
<evidence type="ECO:0000256" key="1">
    <source>
        <dbReference type="ARBA" id="ARBA00006432"/>
    </source>
</evidence>
<dbReference type="Proteomes" id="UP001596328">
    <property type="component" value="Unassembled WGS sequence"/>
</dbReference>
<dbReference type="EMBL" id="JBHSWU010000859">
    <property type="protein sequence ID" value="MFC6726052.1"/>
    <property type="molecule type" value="Genomic_DNA"/>
</dbReference>
<sequence length="157" mass="16862">MASAYDDAVADFDWDIPDGYNLPATVESHADAFGDRVALRFLSDDGDGTERTYGDLRRDMNRFAEALAELGVGKGDRVMHLLPRHPDVFAVQLGALKRGALLVPCSSMLKPKDVAFRANDCEATTIVAHADLTDMVDPVIDDTPLSTLVRLGGDGAG</sequence>
<evidence type="ECO:0000313" key="7">
    <source>
        <dbReference type="Proteomes" id="UP001596328"/>
    </source>
</evidence>
<dbReference type="Gene3D" id="3.40.50.12780">
    <property type="entry name" value="N-terminal domain of ligase-like"/>
    <property type="match status" value="1"/>
</dbReference>
<reference evidence="6 7" key="1">
    <citation type="journal article" date="2019" name="Int. J. Syst. Evol. Microbiol.">
        <title>The Global Catalogue of Microorganisms (GCM) 10K type strain sequencing project: providing services to taxonomists for standard genome sequencing and annotation.</title>
        <authorList>
            <consortium name="The Broad Institute Genomics Platform"/>
            <consortium name="The Broad Institute Genome Sequencing Center for Infectious Disease"/>
            <person name="Wu L."/>
            <person name="Ma J."/>
        </authorList>
    </citation>
    <scope>NUCLEOTIDE SEQUENCE [LARGE SCALE GENOMIC DNA]</scope>
    <source>
        <strain evidence="6 7">NBRC 111368</strain>
    </source>
</reference>
<keyword evidence="4" id="KW-0067">ATP-binding</keyword>
<comment type="caution">
    <text evidence="6">The sequence shown here is derived from an EMBL/GenBank/DDBJ whole genome shotgun (WGS) entry which is preliminary data.</text>
</comment>
<evidence type="ECO:0000256" key="4">
    <source>
        <dbReference type="ARBA" id="ARBA00022840"/>
    </source>
</evidence>
<dbReference type="InterPro" id="IPR042099">
    <property type="entry name" value="ANL_N_sf"/>
</dbReference>
<gene>
    <name evidence="6" type="ORF">ACFQE1_17115</name>
</gene>
<keyword evidence="2" id="KW-0436">Ligase</keyword>
<dbReference type="GO" id="GO:0005524">
    <property type="term" value="F:ATP binding"/>
    <property type="evidence" value="ECO:0007669"/>
    <property type="project" value="UniProtKB-KW"/>
</dbReference>
<feature type="non-terminal residue" evidence="6">
    <location>
        <position position="157"/>
    </location>
</feature>